<gene>
    <name evidence="1" type="ORF">MYCIT1_LOCUS23057</name>
</gene>
<dbReference type="AlphaFoldDB" id="A0AAD2K2J9"/>
<keyword evidence="2" id="KW-1185">Reference proteome</keyword>
<accession>A0AAD2K2J9</accession>
<reference evidence="1" key="1">
    <citation type="submission" date="2023-11" db="EMBL/GenBank/DDBJ databases">
        <authorList>
            <person name="De Vega J J."/>
            <person name="De Vega J J."/>
        </authorList>
    </citation>
    <scope>NUCLEOTIDE SEQUENCE</scope>
</reference>
<evidence type="ECO:0000313" key="2">
    <source>
        <dbReference type="Proteomes" id="UP001295794"/>
    </source>
</evidence>
<comment type="caution">
    <text evidence="1">The sequence shown here is derived from an EMBL/GenBank/DDBJ whole genome shotgun (WGS) entry which is preliminary data.</text>
</comment>
<evidence type="ECO:0000313" key="1">
    <source>
        <dbReference type="EMBL" id="CAK5275352.1"/>
    </source>
</evidence>
<sequence>MADNHNNGGKKWKELKLPPIVVHNNGTSNYGDFKKKGELILNAAGYWKHINGPLYNPPQIPTLVQTTMAQGLDPHGVLTWFTMPGNEDAVGTAETNAASWLETDCKVKAVIGKVVPDGMWHIVKGCKTAHEMWFTLRDKFKLSNHSVAMALKQQIMACQCGDDPINWHEQMVKQYQKLQEMGTSTLSDLDFL</sequence>
<name>A0AAD2K2J9_9AGAR</name>
<dbReference type="Pfam" id="PF14223">
    <property type="entry name" value="Retrotran_gag_2"/>
    <property type="match status" value="1"/>
</dbReference>
<organism evidence="1 2">
    <name type="scientific">Mycena citricolor</name>
    <dbReference type="NCBI Taxonomy" id="2018698"/>
    <lineage>
        <taxon>Eukaryota</taxon>
        <taxon>Fungi</taxon>
        <taxon>Dikarya</taxon>
        <taxon>Basidiomycota</taxon>
        <taxon>Agaricomycotina</taxon>
        <taxon>Agaricomycetes</taxon>
        <taxon>Agaricomycetidae</taxon>
        <taxon>Agaricales</taxon>
        <taxon>Marasmiineae</taxon>
        <taxon>Mycenaceae</taxon>
        <taxon>Mycena</taxon>
    </lineage>
</organism>
<protein>
    <submittedName>
        <fullName evidence="1">Uncharacterized protein</fullName>
    </submittedName>
</protein>
<dbReference type="Proteomes" id="UP001295794">
    <property type="component" value="Unassembled WGS sequence"/>
</dbReference>
<proteinExistence type="predicted"/>
<dbReference type="EMBL" id="CAVNYO010000405">
    <property type="protein sequence ID" value="CAK5275352.1"/>
    <property type="molecule type" value="Genomic_DNA"/>
</dbReference>